<name>A0ACB7J5F0_PLECO</name>
<evidence type="ECO:0000313" key="2">
    <source>
        <dbReference type="Proteomes" id="UP000824881"/>
    </source>
</evidence>
<protein>
    <submittedName>
        <fullName evidence="1">Uncharacterized protein</fullName>
    </submittedName>
</protein>
<organism evidence="1 2">
    <name type="scientific">Pleurotus cornucopiae</name>
    <name type="common">Cornucopia mushroom</name>
    <dbReference type="NCBI Taxonomy" id="5321"/>
    <lineage>
        <taxon>Eukaryota</taxon>
        <taxon>Fungi</taxon>
        <taxon>Dikarya</taxon>
        <taxon>Basidiomycota</taxon>
        <taxon>Agaricomycotina</taxon>
        <taxon>Agaricomycetes</taxon>
        <taxon>Agaricomycetidae</taxon>
        <taxon>Agaricales</taxon>
        <taxon>Pleurotineae</taxon>
        <taxon>Pleurotaceae</taxon>
        <taxon>Pleurotus</taxon>
    </lineage>
</organism>
<accession>A0ACB7J5F0</accession>
<proteinExistence type="predicted"/>
<keyword evidence="2" id="KW-1185">Reference proteome</keyword>
<dbReference type="Proteomes" id="UP000824881">
    <property type="component" value="Unassembled WGS sequence"/>
</dbReference>
<dbReference type="EMBL" id="WQMT02000003">
    <property type="protein sequence ID" value="KAG9224593.1"/>
    <property type="molecule type" value="Genomic_DNA"/>
</dbReference>
<reference evidence="1 2" key="1">
    <citation type="journal article" date="2021" name="Appl. Environ. Microbiol.">
        <title>Genetic linkage and physical mapping for an oyster mushroom Pleurotus cornucopiae and QTL analysis for the trait cap color.</title>
        <authorList>
            <person name="Zhang Y."/>
            <person name="Gao W."/>
            <person name="Sonnenberg A."/>
            <person name="Chen Q."/>
            <person name="Zhang J."/>
            <person name="Huang C."/>
        </authorList>
    </citation>
    <scope>NUCLEOTIDE SEQUENCE [LARGE SCALE GENOMIC DNA]</scope>
    <source>
        <strain evidence="1">CCMSSC00406</strain>
    </source>
</reference>
<comment type="caution">
    <text evidence="1">The sequence shown here is derived from an EMBL/GenBank/DDBJ whole genome shotgun (WGS) entry which is preliminary data.</text>
</comment>
<gene>
    <name evidence="1" type="ORF">CCMSSC00406_0002256</name>
</gene>
<evidence type="ECO:0000313" key="1">
    <source>
        <dbReference type="EMBL" id="KAG9224593.1"/>
    </source>
</evidence>
<sequence length="198" mass="21624">MFTASSKATSSSSKKSFLTRIFKNAHPTQPVYVEESSKRRKVSKHQIKLLYVDCTKRDEPENQVWTRCERRVVSKDLISLVGVDCTKRMEADAGVESDSEGSESATETCVGDDEDDDASVYSMESYVEVESDVKQLEDGGELAAAEASFWTVPIRSAGRLGFKLASGNGMLAQGELHVSRTLATQAATVPDMPFGLAK</sequence>